<keyword evidence="8" id="KW-1185">Reference proteome</keyword>
<feature type="domain" description="FAD/NAD(P)-binding" evidence="5">
    <location>
        <begin position="7"/>
        <end position="304"/>
    </location>
</feature>
<reference evidence="7" key="1">
    <citation type="submission" date="2021-01" db="EMBL/GenBank/DDBJ databases">
        <title>Ramlibacter sp. strain AW1 16S ribosomal RNA gene Genome sequencing and assembly.</title>
        <authorList>
            <person name="Kang M."/>
        </authorList>
    </citation>
    <scope>NUCLEOTIDE SEQUENCE</scope>
    <source>
        <strain evidence="7">AW1</strain>
    </source>
</reference>
<dbReference type="PRINTS" id="PR00368">
    <property type="entry name" value="FADPNR"/>
</dbReference>
<dbReference type="InterPro" id="IPR050446">
    <property type="entry name" value="FAD-oxidoreductase/Apoptosis"/>
</dbReference>
<dbReference type="InterPro" id="IPR016156">
    <property type="entry name" value="FAD/NAD-linked_Rdtase_dimer_sf"/>
</dbReference>
<dbReference type="PRINTS" id="PR00411">
    <property type="entry name" value="PNDRDTASEI"/>
</dbReference>
<dbReference type="SUPFAM" id="SSF51905">
    <property type="entry name" value="FAD/NAD(P)-binding domain"/>
    <property type="match status" value="1"/>
</dbReference>
<accession>A0A937D3C8</accession>
<dbReference type="Gene3D" id="3.30.390.30">
    <property type="match status" value="1"/>
</dbReference>
<dbReference type="GO" id="GO:0016651">
    <property type="term" value="F:oxidoreductase activity, acting on NAD(P)H"/>
    <property type="evidence" value="ECO:0007669"/>
    <property type="project" value="TreeGrafter"/>
</dbReference>
<dbReference type="AlphaFoldDB" id="A0A937D3C8"/>
<protein>
    <submittedName>
        <fullName evidence="7">FAD-dependent oxidoreductase</fullName>
    </submittedName>
</protein>
<dbReference type="Pfam" id="PF07992">
    <property type="entry name" value="Pyr_redox_2"/>
    <property type="match status" value="1"/>
</dbReference>
<dbReference type="PANTHER" id="PTHR43557:SF2">
    <property type="entry name" value="RIESKE DOMAIN-CONTAINING PROTEIN-RELATED"/>
    <property type="match status" value="1"/>
</dbReference>
<dbReference type="PANTHER" id="PTHR43557">
    <property type="entry name" value="APOPTOSIS-INDUCING FACTOR 1"/>
    <property type="match status" value="1"/>
</dbReference>
<sequence length="411" mass="43769">MSVDRQRVLIVGAGQAGARTALSLRQHGWQGEILLVGAESEYPYERPPLSKEVLTGKAEPDRATILGEPACAEQDIQLIRGEAVTALDLPARLARLGGGGTLPWDRLVIATGSRARELPLPGAHLGGVVTLRTAADALALREQLKPGASVVLVGGGFIGLEVAASATQAGCRVTVLETARHLLSRVVTSTIAEAVETMHRSHGVDVRTGARVEALEGVDSVCRVRLSDGSAIEADVVVVGIGALANDGLAIAAGMPCADGILVDESARTPAEHVYAVGDVARHELLWGAQRMRLESWENAELQAVTAARAITGQPQDARKAPWFWTDQFDNNLQILGYPHPTQQVVLRGSLDARSWCAFMLQDDRIAAACLWNAGRERRPISRLLDLGRALPASLLADTNRPLQELLKAIA</sequence>
<dbReference type="Pfam" id="PF14759">
    <property type="entry name" value="Reductase_C"/>
    <property type="match status" value="1"/>
</dbReference>
<dbReference type="InterPro" id="IPR036188">
    <property type="entry name" value="FAD/NAD-bd_sf"/>
</dbReference>
<dbReference type="GO" id="GO:0005737">
    <property type="term" value="C:cytoplasm"/>
    <property type="evidence" value="ECO:0007669"/>
    <property type="project" value="TreeGrafter"/>
</dbReference>
<keyword evidence="4" id="KW-0560">Oxidoreductase</keyword>
<evidence type="ECO:0000259" key="5">
    <source>
        <dbReference type="Pfam" id="PF07992"/>
    </source>
</evidence>
<dbReference type="InterPro" id="IPR028202">
    <property type="entry name" value="Reductase_C"/>
</dbReference>
<dbReference type="Gene3D" id="3.50.50.60">
    <property type="entry name" value="FAD/NAD(P)-binding domain"/>
    <property type="match status" value="2"/>
</dbReference>
<evidence type="ECO:0000256" key="3">
    <source>
        <dbReference type="ARBA" id="ARBA00022827"/>
    </source>
</evidence>
<evidence type="ECO:0000313" key="8">
    <source>
        <dbReference type="Proteomes" id="UP000613011"/>
    </source>
</evidence>
<keyword evidence="2" id="KW-0285">Flavoprotein</keyword>
<proteinExistence type="predicted"/>
<dbReference type="SUPFAM" id="SSF55424">
    <property type="entry name" value="FAD/NAD-linked reductases, dimerisation (C-terminal) domain"/>
    <property type="match status" value="1"/>
</dbReference>
<dbReference type="EMBL" id="JAEQNA010000001">
    <property type="protein sequence ID" value="MBL0419197.1"/>
    <property type="molecule type" value="Genomic_DNA"/>
</dbReference>
<dbReference type="RefSeq" id="WP_201682246.1">
    <property type="nucleotide sequence ID" value="NZ_JAEQNA010000001.1"/>
</dbReference>
<name>A0A937D3C8_9BURK</name>
<evidence type="ECO:0000256" key="4">
    <source>
        <dbReference type="ARBA" id="ARBA00023002"/>
    </source>
</evidence>
<evidence type="ECO:0000313" key="7">
    <source>
        <dbReference type="EMBL" id="MBL0419197.1"/>
    </source>
</evidence>
<gene>
    <name evidence="7" type="ORF">JI739_02445</name>
</gene>
<keyword evidence="3" id="KW-0274">FAD</keyword>
<evidence type="ECO:0000256" key="2">
    <source>
        <dbReference type="ARBA" id="ARBA00022630"/>
    </source>
</evidence>
<evidence type="ECO:0000259" key="6">
    <source>
        <dbReference type="Pfam" id="PF14759"/>
    </source>
</evidence>
<comment type="caution">
    <text evidence="7">The sequence shown here is derived from an EMBL/GenBank/DDBJ whole genome shotgun (WGS) entry which is preliminary data.</text>
</comment>
<feature type="domain" description="Reductase C-terminal" evidence="6">
    <location>
        <begin position="323"/>
        <end position="407"/>
    </location>
</feature>
<evidence type="ECO:0000256" key="1">
    <source>
        <dbReference type="ARBA" id="ARBA00001974"/>
    </source>
</evidence>
<comment type="cofactor">
    <cofactor evidence="1">
        <name>FAD</name>
        <dbReference type="ChEBI" id="CHEBI:57692"/>
    </cofactor>
</comment>
<dbReference type="InterPro" id="IPR023753">
    <property type="entry name" value="FAD/NAD-binding_dom"/>
</dbReference>
<dbReference type="Proteomes" id="UP000613011">
    <property type="component" value="Unassembled WGS sequence"/>
</dbReference>
<organism evidence="7 8">
    <name type="scientific">Ramlibacter aurantiacus</name>
    <dbReference type="NCBI Taxonomy" id="2801330"/>
    <lineage>
        <taxon>Bacteria</taxon>
        <taxon>Pseudomonadati</taxon>
        <taxon>Pseudomonadota</taxon>
        <taxon>Betaproteobacteria</taxon>
        <taxon>Burkholderiales</taxon>
        <taxon>Comamonadaceae</taxon>
        <taxon>Ramlibacter</taxon>
    </lineage>
</organism>